<comment type="caution">
    <text evidence="8">The sequence shown here is derived from an EMBL/GenBank/DDBJ whole genome shotgun (WGS) entry which is preliminary data.</text>
</comment>
<dbReference type="RefSeq" id="WP_123589413.1">
    <property type="nucleotide sequence ID" value="NZ_AYKF01000001.1"/>
</dbReference>
<name>A0A423QAM1_9GAMM</name>
<dbReference type="SUPFAM" id="SSF50475">
    <property type="entry name" value="FMN-binding split barrel"/>
    <property type="match status" value="1"/>
</dbReference>
<dbReference type="NCBIfam" id="NF004231">
    <property type="entry name" value="PRK05679.1"/>
    <property type="match status" value="1"/>
</dbReference>
<dbReference type="InterPro" id="IPR019576">
    <property type="entry name" value="Pyridoxamine_oxidase_dimer_C"/>
</dbReference>
<keyword evidence="3 5" id="KW-0288">FMN</keyword>
<evidence type="ECO:0000313" key="8">
    <source>
        <dbReference type="EMBL" id="ROO37630.1"/>
    </source>
</evidence>
<dbReference type="GO" id="GO:0008615">
    <property type="term" value="P:pyridoxine biosynthetic process"/>
    <property type="evidence" value="ECO:0007669"/>
    <property type="project" value="InterPro"/>
</dbReference>
<gene>
    <name evidence="8" type="ORF">SAHL_00290</name>
</gene>
<keyword evidence="2" id="KW-0285">Flavoprotein</keyword>
<comment type="cofactor">
    <cofactor evidence="5">
        <name>FMN</name>
        <dbReference type="ChEBI" id="CHEBI:58210"/>
    </cofactor>
    <text evidence="5">Binds 1 FMN per subunit.</text>
</comment>
<feature type="domain" description="Pyridoxamine 5'-phosphate oxidase N-terminal" evidence="6">
    <location>
        <begin position="27"/>
        <end position="143"/>
    </location>
</feature>
<comment type="similarity">
    <text evidence="1">Belongs to the pyridoxamine 5'-phosphate oxidase family.</text>
</comment>
<dbReference type="InterPro" id="IPR000659">
    <property type="entry name" value="Pyridox_Oxase"/>
</dbReference>
<dbReference type="GO" id="GO:0004733">
    <property type="term" value="F:pyridoxamine phosphate oxidase activity"/>
    <property type="evidence" value="ECO:0007669"/>
    <property type="project" value="InterPro"/>
</dbReference>
<dbReference type="Pfam" id="PF01243">
    <property type="entry name" value="PNPOx_N"/>
    <property type="match status" value="1"/>
</dbReference>
<evidence type="ECO:0000256" key="2">
    <source>
        <dbReference type="ARBA" id="ARBA00022630"/>
    </source>
</evidence>
<feature type="binding site" evidence="5">
    <location>
        <position position="67"/>
    </location>
    <ligand>
        <name>FMN</name>
        <dbReference type="ChEBI" id="CHEBI:58210"/>
    </ligand>
</feature>
<sequence length="197" mass="22515">MNACKISDPIRHLADWIESARAGGERDAHAATLATVDPCLSRPSVRTVYVQLDDDALVFFVNARAGKGVQLRWHPHAALCFFWRGLQQQVNVEGVVEVLEDAAAQRLWSQRSRESTLVACSSDQHAVFGDLDAFDARLKQARDRYSFERIPQPDNWIGYRLLPTRLEFWSTGWHRARPRYLFERAPDGGWQQAIQEP</sequence>
<dbReference type="OrthoDB" id="9780392at2"/>
<proteinExistence type="inferred from homology"/>
<evidence type="ECO:0000313" key="9">
    <source>
        <dbReference type="Proteomes" id="UP000285123"/>
    </source>
</evidence>
<feature type="binding site" evidence="5">
    <location>
        <position position="89"/>
    </location>
    <ligand>
        <name>FMN</name>
        <dbReference type="ChEBI" id="CHEBI:58210"/>
    </ligand>
</feature>
<dbReference type="Gene3D" id="2.30.110.10">
    <property type="entry name" value="Electron Transport, Fmn-binding Protein, Chain A"/>
    <property type="match status" value="1"/>
</dbReference>
<evidence type="ECO:0000256" key="3">
    <source>
        <dbReference type="ARBA" id="ARBA00022643"/>
    </source>
</evidence>
<evidence type="ECO:0000256" key="5">
    <source>
        <dbReference type="PIRSR" id="PIRSR000190-2"/>
    </source>
</evidence>
<dbReference type="PANTHER" id="PTHR10851">
    <property type="entry name" value="PYRIDOXINE-5-PHOSPHATE OXIDASE"/>
    <property type="match status" value="1"/>
</dbReference>
<dbReference type="EMBL" id="AYKF01000001">
    <property type="protein sequence ID" value="ROO37630.1"/>
    <property type="molecule type" value="Genomic_DNA"/>
</dbReference>
<dbReference type="AlphaFoldDB" id="A0A423QAM1"/>
<feature type="binding site" evidence="5">
    <location>
        <position position="179"/>
    </location>
    <ligand>
        <name>FMN</name>
        <dbReference type="ChEBI" id="CHEBI:58210"/>
    </ligand>
</feature>
<feature type="binding site" evidence="5">
    <location>
        <position position="169"/>
    </location>
    <ligand>
        <name>FMN</name>
        <dbReference type="ChEBI" id="CHEBI:58210"/>
    </ligand>
</feature>
<protein>
    <submittedName>
        <fullName evidence="8">Pyridoxamine 5'-phosphate oxidase</fullName>
    </submittedName>
</protein>
<dbReference type="InterPro" id="IPR012349">
    <property type="entry name" value="Split_barrel_FMN-bd"/>
</dbReference>
<evidence type="ECO:0000259" key="6">
    <source>
        <dbReference type="Pfam" id="PF01243"/>
    </source>
</evidence>
<evidence type="ECO:0000256" key="1">
    <source>
        <dbReference type="ARBA" id="ARBA00007301"/>
    </source>
</evidence>
<accession>A0A423QAM1</accession>
<keyword evidence="4" id="KW-0560">Oxidoreductase</keyword>
<dbReference type="PANTHER" id="PTHR10851:SF0">
    <property type="entry name" value="PYRIDOXINE-5'-PHOSPHATE OXIDASE"/>
    <property type="match status" value="1"/>
</dbReference>
<dbReference type="InterPro" id="IPR011576">
    <property type="entry name" value="Pyridox_Oxase_N"/>
</dbReference>
<dbReference type="PIRSF" id="PIRSF000190">
    <property type="entry name" value="Pyd_amn-ph_oxd"/>
    <property type="match status" value="1"/>
</dbReference>
<evidence type="ECO:0000259" key="7">
    <source>
        <dbReference type="Pfam" id="PF10590"/>
    </source>
</evidence>
<feature type="domain" description="Pyridoxine 5'-phosphate oxidase dimerisation C-terminal" evidence="7">
    <location>
        <begin position="156"/>
        <end position="192"/>
    </location>
</feature>
<dbReference type="Proteomes" id="UP000285123">
    <property type="component" value="Unassembled WGS sequence"/>
</dbReference>
<organism evidence="8 9">
    <name type="scientific">Salinisphaera orenii YIM 95161</name>
    <dbReference type="NCBI Taxonomy" id="1051139"/>
    <lineage>
        <taxon>Bacteria</taxon>
        <taxon>Pseudomonadati</taxon>
        <taxon>Pseudomonadota</taxon>
        <taxon>Gammaproteobacteria</taxon>
        <taxon>Salinisphaerales</taxon>
        <taxon>Salinisphaeraceae</taxon>
        <taxon>Salinisphaera</taxon>
    </lineage>
</organism>
<evidence type="ECO:0000256" key="4">
    <source>
        <dbReference type="ARBA" id="ARBA00023002"/>
    </source>
</evidence>
<dbReference type="Pfam" id="PF10590">
    <property type="entry name" value="PNP_phzG_C"/>
    <property type="match status" value="1"/>
</dbReference>
<reference evidence="8 9" key="1">
    <citation type="submission" date="2013-10" db="EMBL/GenBank/DDBJ databases">
        <title>Salinisphaera halophila YIM 95161 Genome Sequencing.</title>
        <authorList>
            <person name="Lai Q."/>
            <person name="Li C."/>
            <person name="Shao Z."/>
        </authorList>
    </citation>
    <scope>NUCLEOTIDE SEQUENCE [LARGE SCALE GENOMIC DNA]</scope>
    <source>
        <strain evidence="8 9">YIM 95161</strain>
    </source>
</reference>
<dbReference type="GO" id="GO:0010181">
    <property type="term" value="F:FMN binding"/>
    <property type="evidence" value="ECO:0007669"/>
    <property type="project" value="InterPro"/>
</dbReference>